<dbReference type="EMBL" id="JACHFE010000001">
    <property type="protein sequence ID" value="MBB5319539.1"/>
    <property type="molecule type" value="Genomic_DNA"/>
</dbReference>
<name>A0A840U325_9GAMM</name>
<reference evidence="1 2" key="1">
    <citation type="submission" date="2020-08" db="EMBL/GenBank/DDBJ databases">
        <title>Genomic Encyclopedia of Type Strains, Phase IV (KMG-IV): sequencing the most valuable type-strain genomes for metagenomic binning, comparative biology and taxonomic classification.</title>
        <authorList>
            <person name="Goeker M."/>
        </authorList>
    </citation>
    <scope>NUCLEOTIDE SEQUENCE [LARGE SCALE GENOMIC DNA]</scope>
    <source>
        <strain evidence="1 2">DSM 22359</strain>
    </source>
</reference>
<sequence>MDRLEALEKNLNITLGRVNGLHSLLYTIARELPPEVAAKCVESAEAAQEKIIADGVAAPVPDDMINEMNRVVAEGIFVLKAAAKQQG</sequence>
<evidence type="ECO:0000313" key="2">
    <source>
        <dbReference type="Proteomes" id="UP000591735"/>
    </source>
</evidence>
<evidence type="ECO:0000313" key="1">
    <source>
        <dbReference type="EMBL" id="MBB5319539.1"/>
    </source>
</evidence>
<organism evidence="1 2">
    <name type="scientific">Marinobacter oulmenensis</name>
    <dbReference type="NCBI Taxonomy" id="643747"/>
    <lineage>
        <taxon>Bacteria</taxon>
        <taxon>Pseudomonadati</taxon>
        <taxon>Pseudomonadota</taxon>
        <taxon>Gammaproteobacteria</taxon>
        <taxon>Pseudomonadales</taxon>
        <taxon>Marinobacteraceae</taxon>
        <taxon>Marinobacter</taxon>
    </lineage>
</organism>
<dbReference type="Proteomes" id="UP000591735">
    <property type="component" value="Unassembled WGS sequence"/>
</dbReference>
<accession>A0A840U325</accession>
<protein>
    <submittedName>
        <fullName evidence="1">Uncharacterized protein</fullName>
    </submittedName>
</protein>
<keyword evidence="2" id="KW-1185">Reference proteome</keyword>
<proteinExistence type="predicted"/>
<dbReference type="RefSeq" id="WP_183698506.1">
    <property type="nucleotide sequence ID" value="NZ_JACHFE010000001.1"/>
</dbReference>
<comment type="caution">
    <text evidence="1">The sequence shown here is derived from an EMBL/GenBank/DDBJ whole genome shotgun (WGS) entry which is preliminary data.</text>
</comment>
<dbReference type="AlphaFoldDB" id="A0A840U325"/>
<gene>
    <name evidence="1" type="ORF">HNR38_000007</name>
</gene>